<reference evidence="2" key="1">
    <citation type="submission" date="2021-04" db="EMBL/GenBank/DDBJ databases">
        <title>Genome sequence of Woronichinia naegeliana from Washington state freshwater lake bloom.</title>
        <authorList>
            <person name="Dreher T.W."/>
        </authorList>
    </citation>
    <scope>NUCLEOTIDE SEQUENCE</scope>
    <source>
        <strain evidence="2">WA131</strain>
    </source>
</reference>
<sequence length="70" mass="8026">MGESKRRKMALGEKYGQEERFVSWLPVTKGQASAFYQWTTRGAWIGIGVMIALWATVRFIGPAFGWWTVQ</sequence>
<organism evidence="2">
    <name type="scientific">Woronichinia naegeliana WA131</name>
    <dbReference type="NCBI Taxonomy" id="2824559"/>
    <lineage>
        <taxon>Bacteria</taxon>
        <taxon>Bacillati</taxon>
        <taxon>Cyanobacteriota</taxon>
        <taxon>Cyanophyceae</taxon>
        <taxon>Synechococcales</taxon>
        <taxon>Coelosphaeriaceae</taxon>
        <taxon>Woronichinia</taxon>
    </lineage>
</organism>
<dbReference type="Proteomes" id="UP001065613">
    <property type="component" value="Chromosome"/>
</dbReference>
<accession>A0A977KU18</accession>
<evidence type="ECO:0000256" key="1">
    <source>
        <dbReference type="SAM" id="Phobius"/>
    </source>
</evidence>
<proteinExistence type="predicted"/>
<name>A0A977KU18_9CYAN</name>
<dbReference type="EMBL" id="CP073041">
    <property type="protein sequence ID" value="UXE59948.1"/>
    <property type="molecule type" value="Genomic_DNA"/>
</dbReference>
<dbReference type="KEGG" id="wna:KA717_30325"/>
<dbReference type="InterPro" id="IPR021262">
    <property type="entry name" value="DUF2839"/>
</dbReference>
<evidence type="ECO:0000313" key="2">
    <source>
        <dbReference type="EMBL" id="UXE59948.1"/>
    </source>
</evidence>
<gene>
    <name evidence="2" type="ORF">KA717_30325</name>
</gene>
<dbReference type="Pfam" id="PF10999">
    <property type="entry name" value="DUF2839"/>
    <property type="match status" value="1"/>
</dbReference>
<protein>
    <submittedName>
        <fullName evidence="2">DUF2839 domain-containing protein</fullName>
    </submittedName>
</protein>
<keyword evidence="1" id="KW-0812">Transmembrane</keyword>
<keyword evidence="1" id="KW-0472">Membrane</keyword>
<feature type="transmembrane region" description="Helical" evidence="1">
    <location>
        <begin position="43"/>
        <end position="67"/>
    </location>
</feature>
<keyword evidence="1" id="KW-1133">Transmembrane helix</keyword>
<dbReference type="AlphaFoldDB" id="A0A977KU18"/>